<evidence type="ECO:0000256" key="3">
    <source>
        <dbReference type="ARBA" id="ARBA00022723"/>
    </source>
</evidence>
<dbReference type="GO" id="GO:0070897">
    <property type="term" value="P:transcription preinitiation complex assembly"/>
    <property type="evidence" value="ECO:0007669"/>
    <property type="project" value="InterPro"/>
</dbReference>
<dbReference type="GO" id="GO:0000126">
    <property type="term" value="C:transcription factor TFIIIB complex"/>
    <property type="evidence" value="ECO:0007669"/>
    <property type="project" value="TreeGrafter"/>
</dbReference>
<dbReference type="InterPro" id="IPR011665">
    <property type="entry name" value="BRF1_TBP-bd_dom"/>
</dbReference>
<dbReference type="FunFam" id="1.10.472.10:FF:000002">
    <property type="entry name" value="Transcription factor IIIB 90 kDa subunit"/>
    <property type="match status" value="1"/>
</dbReference>
<dbReference type="InterPro" id="IPR036915">
    <property type="entry name" value="Cyclin-like_sf"/>
</dbReference>
<dbReference type="InterPro" id="IPR000812">
    <property type="entry name" value="TFIIB"/>
</dbReference>
<evidence type="ECO:0000256" key="5">
    <source>
        <dbReference type="ARBA" id="ARBA00022833"/>
    </source>
</evidence>
<dbReference type="Gene3D" id="1.10.472.10">
    <property type="entry name" value="Cyclin-like"/>
    <property type="match status" value="2"/>
</dbReference>
<feature type="compositionally biased region" description="Low complexity" evidence="11">
    <location>
        <begin position="325"/>
        <end position="344"/>
    </location>
</feature>
<feature type="compositionally biased region" description="Polar residues" evidence="11">
    <location>
        <begin position="313"/>
        <end position="324"/>
    </location>
</feature>
<gene>
    <name evidence="13" type="ORF">K461DRAFT_207549</name>
</gene>
<dbReference type="SUPFAM" id="SSF47954">
    <property type="entry name" value="Cyclin-like"/>
    <property type="match status" value="2"/>
</dbReference>
<dbReference type="GO" id="GO:0006384">
    <property type="term" value="P:transcription initiation at RNA polymerase III promoter"/>
    <property type="evidence" value="ECO:0007669"/>
    <property type="project" value="UniProtKB-ARBA"/>
</dbReference>
<keyword evidence="7" id="KW-0010">Activator</keyword>
<dbReference type="Proteomes" id="UP000799439">
    <property type="component" value="Unassembled WGS sequence"/>
</dbReference>
<feature type="region of interest" description="Disordered" evidence="11">
    <location>
        <begin position="515"/>
        <end position="547"/>
    </location>
</feature>
<feature type="compositionally biased region" description="Polar residues" evidence="11">
    <location>
        <begin position="364"/>
        <end position="375"/>
    </location>
</feature>
<dbReference type="GO" id="GO:0097550">
    <property type="term" value="C:transcription preinitiation complex"/>
    <property type="evidence" value="ECO:0007669"/>
    <property type="project" value="TreeGrafter"/>
</dbReference>
<dbReference type="InterPro" id="IPR013150">
    <property type="entry name" value="TFIIB_cyclin"/>
</dbReference>
<dbReference type="PANTHER" id="PTHR11618:SF4">
    <property type="entry name" value="TRANSCRIPTION FACTOR IIIB 90 KDA SUBUNIT"/>
    <property type="match status" value="1"/>
</dbReference>
<protein>
    <recommendedName>
        <fullName evidence="10">B-related factor 1</fullName>
    </recommendedName>
</protein>
<keyword evidence="4" id="KW-0863">Zinc-finger</keyword>
<evidence type="ECO:0000256" key="2">
    <source>
        <dbReference type="ARBA" id="ARBA00010857"/>
    </source>
</evidence>
<evidence type="ECO:0000256" key="4">
    <source>
        <dbReference type="ARBA" id="ARBA00022771"/>
    </source>
</evidence>
<dbReference type="EMBL" id="ML996085">
    <property type="protein sequence ID" value="KAF2153164.1"/>
    <property type="molecule type" value="Genomic_DNA"/>
</dbReference>
<evidence type="ECO:0000313" key="13">
    <source>
        <dbReference type="EMBL" id="KAF2153164.1"/>
    </source>
</evidence>
<sequence length="579" mass="64242">EGAKICTNCGTQISEQNIVAEVTFGETSTGAATVQGGFVGETARHAKTLGAAASRRIGGQYQSREETEQNGRSELRQLCPLLRIPGNVEDIAFNLWKLAAAQNFIQGRRTNEVAGICLYAACRREKHNTILLIDISEALSVNVYRLGNIYKELSKALYLEVHSHVQPVVEIEPLLMKYCSKLEFGDKTRNVAEDAAKIVKRMKRDWMVTGRHPSGLCGACIVLAARMNNFRRTVREVVYVVKASEITIGSRLSEFKRTRSSTMSVEDFRNKSHRLKHQHDPPSVTAAADRHKRQKRIIEQRSARVEARRSQDVETISSRQSSEAPSEVSTDSPDPSPSQPTNTSGENAPARRDADGFAIPALPNAQSGESSASQTTKKRGRTKAGAIPKVTLTEADFALEHELETDIEHILQDPNCVSARDDTEREKLTQRSEQLATQQRSLSAAASAARQNIAGRTNKVSDSVEIEDWEFADDPEVQNALLPEEAVKVKETIWLRDNEDWLRHQQAKYLKAELERADGGRNKQKKKRKRSRMGDGTVLTDGGTPVMSPADAAQRMLEKRAGKNISKAINYAMLNQVFG</sequence>
<dbReference type="PANTHER" id="PTHR11618">
    <property type="entry name" value="TRANSCRIPTION INITIATION FACTOR IIB-RELATED"/>
    <property type="match status" value="1"/>
</dbReference>
<comment type="caution">
    <text evidence="13">The sequence shown here is derived from an EMBL/GenBank/DDBJ whole genome shotgun (WGS) entry which is preliminary data.</text>
</comment>
<feature type="non-terminal residue" evidence="13">
    <location>
        <position position="1"/>
    </location>
</feature>
<feature type="compositionally biased region" description="Basic residues" evidence="11">
    <location>
        <begin position="522"/>
        <end position="531"/>
    </location>
</feature>
<dbReference type="OrthoDB" id="511529at2759"/>
<evidence type="ECO:0000256" key="10">
    <source>
        <dbReference type="ARBA" id="ARBA00031009"/>
    </source>
</evidence>
<dbReference type="Gene3D" id="1.20.5.650">
    <property type="entry name" value="Single helix bin"/>
    <property type="match status" value="1"/>
</dbReference>
<feature type="region of interest" description="Disordered" evidence="11">
    <location>
        <begin position="259"/>
        <end position="387"/>
    </location>
</feature>
<dbReference type="InterPro" id="IPR013763">
    <property type="entry name" value="Cyclin-like_dom"/>
</dbReference>
<dbReference type="GO" id="GO:0001006">
    <property type="term" value="F:RNA polymerase III type 3 promoter sequence-specific DNA binding"/>
    <property type="evidence" value="ECO:0007669"/>
    <property type="project" value="TreeGrafter"/>
</dbReference>
<evidence type="ECO:0000313" key="14">
    <source>
        <dbReference type="Proteomes" id="UP000799439"/>
    </source>
</evidence>
<dbReference type="CDD" id="cd20554">
    <property type="entry name" value="CYCLIN_TFIIIB90_rpt2"/>
    <property type="match status" value="1"/>
</dbReference>
<evidence type="ECO:0000256" key="1">
    <source>
        <dbReference type="ARBA" id="ARBA00004123"/>
    </source>
</evidence>
<feature type="domain" description="Cyclin-like" evidence="12">
    <location>
        <begin position="173"/>
        <end position="257"/>
    </location>
</feature>
<dbReference type="SMART" id="SM00385">
    <property type="entry name" value="CYCLIN"/>
    <property type="match status" value="2"/>
</dbReference>
<keyword evidence="5" id="KW-0862">Zinc</keyword>
<evidence type="ECO:0000256" key="6">
    <source>
        <dbReference type="ARBA" id="ARBA00023015"/>
    </source>
</evidence>
<proteinExistence type="inferred from homology"/>
<reference evidence="13" key="1">
    <citation type="journal article" date="2020" name="Stud. Mycol.">
        <title>101 Dothideomycetes genomes: a test case for predicting lifestyles and emergence of pathogens.</title>
        <authorList>
            <person name="Haridas S."/>
            <person name="Albert R."/>
            <person name="Binder M."/>
            <person name="Bloem J."/>
            <person name="Labutti K."/>
            <person name="Salamov A."/>
            <person name="Andreopoulos B."/>
            <person name="Baker S."/>
            <person name="Barry K."/>
            <person name="Bills G."/>
            <person name="Bluhm B."/>
            <person name="Cannon C."/>
            <person name="Castanera R."/>
            <person name="Culley D."/>
            <person name="Daum C."/>
            <person name="Ezra D."/>
            <person name="Gonzalez J."/>
            <person name="Henrissat B."/>
            <person name="Kuo A."/>
            <person name="Liang C."/>
            <person name="Lipzen A."/>
            <person name="Lutzoni F."/>
            <person name="Magnuson J."/>
            <person name="Mondo S."/>
            <person name="Nolan M."/>
            <person name="Ohm R."/>
            <person name="Pangilinan J."/>
            <person name="Park H.-J."/>
            <person name="Ramirez L."/>
            <person name="Alfaro M."/>
            <person name="Sun H."/>
            <person name="Tritt A."/>
            <person name="Yoshinaga Y."/>
            <person name="Zwiers L.-H."/>
            <person name="Turgeon B."/>
            <person name="Goodwin S."/>
            <person name="Spatafora J."/>
            <person name="Crous P."/>
            <person name="Grigoriev I."/>
        </authorList>
    </citation>
    <scope>NUCLEOTIDE SEQUENCE</scope>
    <source>
        <strain evidence="13">CBS 260.36</strain>
    </source>
</reference>
<comment type="subcellular location">
    <subcellularLocation>
        <location evidence="1">Nucleus</location>
    </subcellularLocation>
</comment>
<accession>A0A9P4MKH9</accession>
<dbReference type="FunFam" id="1.10.472.10:FF:000007">
    <property type="entry name" value="Transcription factor IIIB 90 kDa subunit"/>
    <property type="match status" value="1"/>
</dbReference>
<feature type="compositionally biased region" description="Basic and acidic residues" evidence="11">
    <location>
        <begin position="296"/>
        <end position="312"/>
    </location>
</feature>
<keyword evidence="9" id="KW-0539">Nucleus</keyword>
<dbReference type="Pfam" id="PF07741">
    <property type="entry name" value="BRF1"/>
    <property type="match status" value="1"/>
</dbReference>
<evidence type="ECO:0000256" key="11">
    <source>
        <dbReference type="SAM" id="MobiDB-lite"/>
    </source>
</evidence>
<keyword evidence="3" id="KW-0479">Metal-binding</keyword>
<evidence type="ECO:0000256" key="7">
    <source>
        <dbReference type="ARBA" id="ARBA00023159"/>
    </source>
</evidence>
<keyword evidence="6" id="KW-0805">Transcription regulation</keyword>
<organism evidence="13 14">
    <name type="scientific">Myriangium duriaei CBS 260.36</name>
    <dbReference type="NCBI Taxonomy" id="1168546"/>
    <lineage>
        <taxon>Eukaryota</taxon>
        <taxon>Fungi</taxon>
        <taxon>Dikarya</taxon>
        <taxon>Ascomycota</taxon>
        <taxon>Pezizomycotina</taxon>
        <taxon>Dothideomycetes</taxon>
        <taxon>Dothideomycetidae</taxon>
        <taxon>Myriangiales</taxon>
        <taxon>Myriangiaceae</taxon>
        <taxon>Myriangium</taxon>
    </lineage>
</organism>
<dbReference type="Pfam" id="PF00382">
    <property type="entry name" value="TFIIB"/>
    <property type="match status" value="2"/>
</dbReference>
<keyword evidence="8" id="KW-0804">Transcription</keyword>
<feature type="domain" description="Cyclin-like" evidence="12">
    <location>
        <begin position="73"/>
        <end position="155"/>
    </location>
</feature>
<evidence type="ECO:0000256" key="9">
    <source>
        <dbReference type="ARBA" id="ARBA00023242"/>
    </source>
</evidence>
<comment type="similarity">
    <text evidence="2">Belongs to the TFIIB family.</text>
</comment>
<feature type="non-terminal residue" evidence="13">
    <location>
        <position position="579"/>
    </location>
</feature>
<dbReference type="GO" id="GO:0000995">
    <property type="term" value="F:RNA polymerase III general transcription initiation factor activity"/>
    <property type="evidence" value="ECO:0007669"/>
    <property type="project" value="TreeGrafter"/>
</dbReference>
<evidence type="ECO:0000259" key="12">
    <source>
        <dbReference type="SMART" id="SM00385"/>
    </source>
</evidence>
<dbReference type="GO" id="GO:0017025">
    <property type="term" value="F:TBP-class protein binding"/>
    <property type="evidence" value="ECO:0007669"/>
    <property type="project" value="InterPro"/>
</dbReference>
<dbReference type="AlphaFoldDB" id="A0A9P4MKH9"/>
<dbReference type="GO" id="GO:0005634">
    <property type="term" value="C:nucleus"/>
    <property type="evidence" value="ECO:0007669"/>
    <property type="project" value="UniProtKB-SubCell"/>
</dbReference>
<name>A0A9P4MKH9_9PEZI</name>
<dbReference type="GO" id="GO:0008270">
    <property type="term" value="F:zinc ion binding"/>
    <property type="evidence" value="ECO:0007669"/>
    <property type="project" value="UniProtKB-KW"/>
</dbReference>
<keyword evidence="14" id="KW-1185">Reference proteome</keyword>
<evidence type="ECO:0000256" key="8">
    <source>
        <dbReference type="ARBA" id="ARBA00023163"/>
    </source>
</evidence>